<protein>
    <submittedName>
        <fullName evidence="1">Uncharacterized protein</fullName>
    </submittedName>
</protein>
<name>A0ACC3TN22_9ASCO</name>
<dbReference type="Proteomes" id="UP001489719">
    <property type="component" value="Unassembled WGS sequence"/>
</dbReference>
<proteinExistence type="predicted"/>
<evidence type="ECO:0000313" key="2">
    <source>
        <dbReference type="Proteomes" id="UP001489719"/>
    </source>
</evidence>
<reference evidence="2" key="1">
    <citation type="journal article" date="2024" name="Front. Bioeng. Biotechnol.">
        <title>Genome-scale model development and genomic sequencing of the oleaginous clade Lipomyces.</title>
        <authorList>
            <person name="Czajka J.J."/>
            <person name="Han Y."/>
            <person name="Kim J."/>
            <person name="Mondo S.J."/>
            <person name="Hofstad B.A."/>
            <person name="Robles A."/>
            <person name="Haridas S."/>
            <person name="Riley R."/>
            <person name="LaButti K."/>
            <person name="Pangilinan J."/>
            <person name="Andreopoulos W."/>
            <person name="Lipzen A."/>
            <person name="Yan J."/>
            <person name="Wang M."/>
            <person name="Ng V."/>
            <person name="Grigoriev I.V."/>
            <person name="Spatafora J.W."/>
            <person name="Magnuson J.K."/>
            <person name="Baker S.E."/>
            <person name="Pomraning K.R."/>
        </authorList>
    </citation>
    <scope>NUCLEOTIDE SEQUENCE [LARGE SCALE GENOMIC DNA]</scope>
    <source>
        <strain evidence="2">CBS 10300</strain>
    </source>
</reference>
<comment type="caution">
    <text evidence="1">The sequence shown here is derived from an EMBL/GenBank/DDBJ whole genome shotgun (WGS) entry which is preliminary data.</text>
</comment>
<accession>A0ACC3TN22</accession>
<dbReference type="EMBL" id="MU970080">
    <property type="protein sequence ID" value="KAK9322271.1"/>
    <property type="molecule type" value="Genomic_DNA"/>
</dbReference>
<evidence type="ECO:0000313" key="1">
    <source>
        <dbReference type="EMBL" id="KAK9322271.1"/>
    </source>
</evidence>
<gene>
    <name evidence="1" type="ORF">V1517DRAFT_276332</name>
</gene>
<keyword evidence="2" id="KW-1185">Reference proteome</keyword>
<organism evidence="1 2">
    <name type="scientific">Lipomyces orientalis</name>
    <dbReference type="NCBI Taxonomy" id="1233043"/>
    <lineage>
        <taxon>Eukaryota</taxon>
        <taxon>Fungi</taxon>
        <taxon>Dikarya</taxon>
        <taxon>Ascomycota</taxon>
        <taxon>Saccharomycotina</taxon>
        <taxon>Lipomycetes</taxon>
        <taxon>Lipomycetales</taxon>
        <taxon>Lipomycetaceae</taxon>
        <taxon>Lipomyces</taxon>
    </lineage>
</organism>
<sequence>MDSSSNPQHGRACDQCWSRKVKCGRSQPCPRCSNLSLNCSYIRPRRKKGPPGKRIGLIQLRSSTATADAVNATRTPITESIDEESPLALTLSPSPLCCLSPSGTDAPSIAVGMTANEMLVRSDLLHSLFTDFSADSGPLVINEDHYLAPVNVDSSTMDSLVRTYTWRMSKYYPLVDTASLLERLRARENTKNVEFGALVFSICAFVLVQPVFKRDVLQDKTTLHERSHLAQTLMDDAIAMRNMDPSFMERPSIDSILTSFFLFACLLNRQLPHAAWLRLREAVTMAEIMEMQSLENVTITVEEREKRATLYRILAVTEHAYAVQRRYALSRNLLSRLQRSAFSAVYPNCLSATYGVTKLVSLFSVISVDILDCWNEKCAASSPGDGCTRFTTERALEMHRLISEVYDDKPKSDSLLSEPQIADIMISQQWLHNRLWNVCHTHGLLNEEGTAESCREMSITYAIDIARDTIQISKKFTMENLEVHGIGIIGKLYDIATSAVMLISCYQSLRKWRIENCNVVPSDMEMLNQFVALLATFGGGQHPYLVPLMVAIAGVPPL</sequence>